<feature type="non-terminal residue" evidence="5">
    <location>
        <position position="201"/>
    </location>
</feature>
<dbReference type="EMBL" id="UINC01027607">
    <property type="protein sequence ID" value="SVB07135.1"/>
    <property type="molecule type" value="Genomic_DNA"/>
</dbReference>
<dbReference type="SUPFAM" id="SSF49785">
    <property type="entry name" value="Galactose-binding domain-like"/>
    <property type="match status" value="1"/>
</dbReference>
<organism evidence="5">
    <name type="scientific">marine metagenome</name>
    <dbReference type="NCBI Taxonomy" id="408172"/>
    <lineage>
        <taxon>unclassified sequences</taxon>
        <taxon>metagenomes</taxon>
        <taxon>ecological metagenomes</taxon>
    </lineage>
</organism>
<dbReference type="GO" id="GO:0004567">
    <property type="term" value="F:beta-mannosidase activity"/>
    <property type="evidence" value="ECO:0007669"/>
    <property type="project" value="TreeGrafter"/>
</dbReference>
<gene>
    <name evidence="5" type="ORF">METZ01_LOCUS159989</name>
</gene>
<keyword evidence="1" id="KW-0378">Hydrolase</keyword>
<feature type="region of interest" description="Disordered" evidence="3">
    <location>
        <begin position="180"/>
        <end position="201"/>
    </location>
</feature>
<dbReference type="GO" id="GO:0006516">
    <property type="term" value="P:glycoprotein catabolic process"/>
    <property type="evidence" value="ECO:0007669"/>
    <property type="project" value="TreeGrafter"/>
</dbReference>
<evidence type="ECO:0000313" key="5">
    <source>
        <dbReference type="EMBL" id="SVB07135.1"/>
    </source>
</evidence>
<feature type="domain" description="Beta-mannosidase-like galactose-binding" evidence="4">
    <location>
        <begin position="52"/>
        <end position="192"/>
    </location>
</feature>
<keyword evidence="2" id="KW-0326">Glycosidase</keyword>
<proteinExistence type="predicted"/>
<protein>
    <recommendedName>
        <fullName evidence="4">Beta-mannosidase-like galactose-binding domain-containing protein</fullName>
    </recommendedName>
</protein>
<evidence type="ECO:0000256" key="3">
    <source>
        <dbReference type="SAM" id="MobiDB-lite"/>
    </source>
</evidence>
<dbReference type="Gene3D" id="2.60.120.260">
    <property type="entry name" value="Galactose-binding domain-like"/>
    <property type="match status" value="1"/>
</dbReference>
<accession>A0A382B030</accession>
<dbReference type="PANTHER" id="PTHR43730">
    <property type="entry name" value="BETA-MANNOSIDASE"/>
    <property type="match status" value="1"/>
</dbReference>
<dbReference type="InterPro" id="IPR008979">
    <property type="entry name" value="Galactose-bd-like_sf"/>
</dbReference>
<sequence>MESALRKATIDVRLISLMKHLPLFFLIATSSFQLGCNNTENFPTEIILAEGWLFRESNSSDWFPASVPGTVHTDLYNNNLINDPFLGNNETDLQWIEDKDWEYKTTFTVDRELMGNDAVELEFDGLDTYADVYLNEQLILKADNMFRAWQVACKKFLREGENELRIHFHSPITKGQKKLNASPHLIPTSNEPKPVGYQTSV</sequence>
<feature type="compositionally biased region" description="Polar residues" evidence="3">
    <location>
        <begin position="187"/>
        <end position="201"/>
    </location>
</feature>
<reference evidence="5" key="1">
    <citation type="submission" date="2018-05" db="EMBL/GenBank/DDBJ databases">
        <authorList>
            <person name="Lanie J.A."/>
            <person name="Ng W.-L."/>
            <person name="Kazmierczak K.M."/>
            <person name="Andrzejewski T.M."/>
            <person name="Davidsen T.M."/>
            <person name="Wayne K.J."/>
            <person name="Tettelin H."/>
            <person name="Glass J.I."/>
            <person name="Rusch D."/>
            <person name="Podicherti R."/>
            <person name="Tsui H.-C.T."/>
            <person name="Winkler M.E."/>
        </authorList>
    </citation>
    <scope>NUCLEOTIDE SEQUENCE</scope>
</reference>
<dbReference type="Pfam" id="PF22666">
    <property type="entry name" value="Glyco_hydro_2_N2"/>
    <property type="match status" value="1"/>
</dbReference>
<dbReference type="InterPro" id="IPR050887">
    <property type="entry name" value="Beta-mannosidase_GH2"/>
</dbReference>
<evidence type="ECO:0000256" key="2">
    <source>
        <dbReference type="ARBA" id="ARBA00023295"/>
    </source>
</evidence>
<name>A0A382B030_9ZZZZ</name>
<dbReference type="AlphaFoldDB" id="A0A382B030"/>
<dbReference type="PANTHER" id="PTHR43730:SF1">
    <property type="entry name" value="BETA-MANNOSIDASE"/>
    <property type="match status" value="1"/>
</dbReference>
<dbReference type="InterPro" id="IPR054593">
    <property type="entry name" value="Beta-mannosidase-like_N2"/>
</dbReference>
<evidence type="ECO:0000259" key="4">
    <source>
        <dbReference type="Pfam" id="PF22666"/>
    </source>
</evidence>
<evidence type="ECO:0000256" key="1">
    <source>
        <dbReference type="ARBA" id="ARBA00022801"/>
    </source>
</evidence>